<comment type="caution">
    <text evidence="1">The sequence shown here is derived from an EMBL/GenBank/DDBJ whole genome shotgun (WGS) entry which is preliminary data.</text>
</comment>
<accession>A0A6L7GB63</accession>
<dbReference type="RefSeq" id="WP_160896949.1">
    <property type="nucleotide sequence ID" value="NZ_WUMU01000036.1"/>
</dbReference>
<keyword evidence="2" id="KW-1185">Reference proteome</keyword>
<dbReference type="AlphaFoldDB" id="A0A6L7GB63"/>
<sequence>MQILFQTRYSFWGQSGWRSAASRDPALLFDPARLAKRLRLFGAITLPSLRDQLDAEFHLLVLTSAHMPGPALAALQRLCGDMLGARAHVLAEPRGSASPPFLACLRRLCPPGSWAVQCVLDDDDAVACDFTVRLRQEATAARSCLAPGQEAVFLSFPRGYSLLWDDRAPPRLFRRHVPFTNLGLSLLAPATTALTPFSVAHKKVGRRFPSRVIDDLSPYYLRTLHAHNDSRGLYDAGNEVPAERLPQLEARFPLLRGLAGQA</sequence>
<evidence type="ECO:0000313" key="1">
    <source>
        <dbReference type="EMBL" id="MXN20827.1"/>
    </source>
</evidence>
<dbReference type="Pfam" id="PF11316">
    <property type="entry name" value="Rhamno_transf"/>
    <property type="match status" value="1"/>
</dbReference>
<evidence type="ECO:0008006" key="3">
    <source>
        <dbReference type="Google" id="ProtNLM"/>
    </source>
</evidence>
<dbReference type="EMBL" id="WUMU01000036">
    <property type="protein sequence ID" value="MXN20827.1"/>
    <property type="molecule type" value="Genomic_DNA"/>
</dbReference>
<organism evidence="1 2">
    <name type="scientific">Pseudooceanicola albus</name>
    <dbReference type="NCBI Taxonomy" id="2692189"/>
    <lineage>
        <taxon>Bacteria</taxon>
        <taxon>Pseudomonadati</taxon>
        <taxon>Pseudomonadota</taxon>
        <taxon>Alphaproteobacteria</taxon>
        <taxon>Rhodobacterales</taxon>
        <taxon>Paracoccaceae</taxon>
        <taxon>Pseudooceanicola</taxon>
    </lineage>
</organism>
<evidence type="ECO:0000313" key="2">
    <source>
        <dbReference type="Proteomes" id="UP000477911"/>
    </source>
</evidence>
<dbReference type="InterPro" id="IPR021466">
    <property type="entry name" value="Put_rhamnosyl_transferase"/>
</dbReference>
<proteinExistence type="predicted"/>
<dbReference type="Proteomes" id="UP000477911">
    <property type="component" value="Unassembled WGS sequence"/>
</dbReference>
<name>A0A6L7GB63_9RHOB</name>
<reference evidence="1 2" key="1">
    <citation type="submission" date="2019-12" db="EMBL/GenBank/DDBJ databases">
        <authorList>
            <person name="Li M."/>
        </authorList>
    </citation>
    <scope>NUCLEOTIDE SEQUENCE [LARGE SCALE GENOMIC DNA]</scope>
    <source>
        <strain evidence="1 2">GBMRC 2024</strain>
    </source>
</reference>
<protein>
    <recommendedName>
        <fullName evidence="3">Rhamnosyl transferase</fullName>
    </recommendedName>
</protein>
<gene>
    <name evidence="1" type="ORF">GR170_23620</name>
</gene>